<dbReference type="AlphaFoldDB" id="A0A2Z5QZM7"/>
<dbReference type="EMBL" id="LR134479">
    <property type="protein sequence ID" value="VEI22716.1"/>
    <property type="molecule type" value="Genomic_DNA"/>
</dbReference>
<dbReference type="KEGG" id="raj:RA11412_1411"/>
<keyword evidence="1" id="KW-1133">Transmembrane helix</keyword>
<dbReference type="Pfam" id="PF02325">
    <property type="entry name" value="CCB3_YggT"/>
    <property type="match status" value="1"/>
</dbReference>
<feature type="transmembrane region" description="Helical" evidence="1">
    <location>
        <begin position="6"/>
        <end position="25"/>
    </location>
</feature>
<gene>
    <name evidence="3" type="ORF">NCTC10207_00801</name>
    <name evidence="2" type="ORF">RA11412_1411</name>
</gene>
<dbReference type="GO" id="GO:0016020">
    <property type="term" value="C:membrane"/>
    <property type="evidence" value="ECO:0007669"/>
    <property type="project" value="InterPro"/>
</dbReference>
<proteinExistence type="predicted"/>
<keyword evidence="1" id="KW-0812">Transmembrane</keyword>
<protein>
    <submittedName>
        <fullName evidence="2">Possible membrane protein</fullName>
    </submittedName>
    <submittedName>
        <fullName evidence="3">YGGT family</fullName>
    </submittedName>
</protein>
<sequence length="99" mass="11131">MGYLFAVLTIALYVLYIGLLLRMMFDWVRIFSPTWRPRGPVLVVASAVYGVTDWPMNLLRKVVPPLRLGNVALDMGFLILIIAVSFLLNGLQYLTAITS</sequence>
<dbReference type="Proteomes" id="UP000282386">
    <property type="component" value="Chromosome"/>
</dbReference>
<dbReference type="InterPro" id="IPR003425">
    <property type="entry name" value="CCB3/YggT"/>
</dbReference>
<evidence type="ECO:0000313" key="2">
    <source>
        <dbReference type="EMBL" id="BAV87710.1"/>
    </source>
</evidence>
<reference evidence="3 5" key="2">
    <citation type="submission" date="2018-12" db="EMBL/GenBank/DDBJ databases">
        <authorList>
            <consortium name="Pathogen Informatics"/>
        </authorList>
    </citation>
    <scope>NUCLEOTIDE SEQUENCE [LARGE SCALE GENOMIC DNA]</scope>
    <source>
        <strain evidence="3 5">NCTC10207</strain>
    </source>
</reference>
<dbReference type="Proteomes" id="UP000250241">
    <property type="component" value="Chromosome"/>
</dbReference>
<evidence type="ECO:0000313" key="4">
    <source>
        <dbReference type="Proteomes" id="UP000250241"/>
    </source>
</evidence>
<feature type="transmembrane region" description="Helical" evidence="1">
    <location>
        <begin position="75"/>
        <end position="94"/>
    </location>
</feature>
<evidence type="ECO:0000313" key="3">
    <source>
        <dbReference type="EMBL" id="VEI22716.1"/>
    </source>
</evidence>
<organism evidence="2 4">
    <name type="scientific">Rothia aeria</name>
    <dbReference type="NCBI Taxonomy" id="172042"/>
    <lineage>
        <taxon>Bacteria</taxon>
        <taxon>Bacillati</taxon>
        <taxon>Actinomycetota</taxon>
        <taxon>Actinomycetes</taxon>
        <taxon>Micrococcales</taxon>
        <taxon>Micrococcaceae</taxon>
        <taxon>Rothia</taxon>
    </lineage>
</organism>
<keyword evidence="4" id="KW-1185">Reference proteome</keyword>
<dbReference type="EMBL" id="AP017895">
    <property type="protein sequence ID" value="BAV87710.1"/>
    <property type="molecule type" value="Genomic_DNA"/>
</dbReference>
<keyword evidence="1" id="KW-0472">Membrane</keyword>
<dbReference type="RefSeq" id="WP_006888913.1">
    <property type="nucleotide sequence ID" value="NZ_CAJPQC010000003.1"/>
</dbReference>
<dbReference type="GeneID" id="93861112"/>
<reference evidence="2 4" key="1">
    <citation type="submission" date="2016-10" db="EMBL/GenBank/DDBJ databases">
        <title>Genome sequence of Rothia aeria strain JCM11412.</title>
        <authorList>
            <person name="Nambu T."/>
        </authorList>
    </citation>
    <scope>NUCLEOTIDE SEQUENCE [LARGE SCALE GENOMIC DNA]</scope>
    <source>
        <strain evidence="2 4">JCM 11412</strain>
    </source>
</reference>
<name>A0A2Z5QZM7_9MICC</name>
<evidence type="ECO:0000313" key="5">
    <source>
        <dbReference type="Proteomes" id="UP000282386"/>
    </source>
</evidence>
<evidence type="ECO:0000256" key="1">
    <source>
        <dbReference type="SAM" id="Phobius"/>
    </source>
</evidence>
<accession>A0A2Z5QZM7</accession>